<protein>
    <submittedName>
        <fullName evidence="1">Phenyltransferase domain-containing protein</fullName>
    </submittedName>
</protein>
<dbReference type="InterPro" id="IPR012341">
    <property type="entry name" value="6hp_glycosidase-like_sf"/>
</dbReference>
<dbReference type="RefSeq" id="WP_139445253.1">
    <property type="nucleotide sequence ID" value="NZ_VDMB01000001.1"/>
</dbReference>
<dbReference type="EMBL" id="VDMB01000001">
    <property type="protein sequence ID" value="TYT76162.1"/>
    <property type="molecule type" value="Genomic_DNA"/>
</dbReference>
<sequence>MEVKTSKQNLPLPLDTDIVGASILATQRESGEIPWCGGDKTDPWDMVESIMGLSIAGHHAAARKGFAWLKDQQLENGAWYASYKNGLPDDRTQDTNMTAYIATGLFHDWLITKDRAFLEEYWPVLEKAMAFILDMQSPDGEIWWARSPEGKLDPMCLLTGSSSIFMSLKCACAIAFILEKPSEAWQKALTKLGHAIRHRRHVFNVSKSRYSMDWFYPVLCGALSGPEAQKRIDKYWKKFIVEDMGVRCVSDNPWVTMAETSELVLALAAMGNTGQARIVFNWILDRRYEDGSFWCGFTFPDMVIWPEDRLTWTNAVVLMAADALYGITPAAGLFDHAFWADNPYGVITDAF</sequence>
<evidence type="ECO:0000313" key="2">
    <source>
        <dbReference type="Proteomes" id="UP000321899"/>
    </source>
</evidence>
<gene>
    <name evidence="1" type="ORF">FIM25_00990</name>
</gene>
<keyword evidence="2" id="KW-1185">Reference proteome</keyword>
<accession>A0A5Q4VIV2</accession>
<keyword evidence="1" id="KW-0808">Transferase</keyword>
<reference evidence="1 2" key="1">
    <citation type="submission" date="2019-06" db="EMBL/GenBank/DDBJ databases">
        <title>Desulfobotulus mexicanus sp. nov., a novel sulfate-reducing bacterium isolated from the sediment of an alkaline crater lake in Mexico.</title>
        <authorList>
            <person name="Hirschler-Rea A."/>
        </authorList>
    </citation>
    <scope>NUCLEOTIDE SEQUENCE [LARGE SCALE GENOMIC DNA]</scope>
    <source>
        <strain evidence="1 2">PAR22N</strain>
    </source>
</reference>
<name>A0A5Q4VIV2_9BACT</name>
<evidence type="ECO:0000313" key="1">
    <source>
        <dbReference type="EMBL" id="TYT76162.1"/>
    </source>
</evidence>
<comment type="caution">
    <text evidence="1">The sequence shown here is derived from an EMBL/GenBank/DDBJ whole genome shotgun (WGS) entry which is preliminary data.</text>
</comment>
<dbReference type="InterPro" id="IPR008928">
    <property type="entry name" value="6-hairpin_glycosidase_sf"/>
</dbReference>
<organism evidence="1 2">
    <name type="scientific">Desulfobotulus mexicanus</name>
    <dbReference type="NCBI Taxonomy" id="2586642"/>
    <lineage>
        <taxon>Bacteria</taxon>
        <taxon>Pseudomonadati</taxon>
        <taxon>Thermodesulfobacteriota</taxon>
        <taxon>Desulfobacteria</taxon>
        <taxon>Desulfobacterales</taxon>
        <taxon>Desulfobacteraceae</taxon>
        <taxon>Desulfobotulus</taxon>
    </lineage>
</organism>
<dbReference type="GO" id="GO:0005975">
    <property type="term" value="P:carbohydrate metabolic process"/>
    <property type="evidence" value="ECO:0007669"/>
    <property type="project" value="InterPro"/>
</dbReference>
<dbReference type="AlphaFoldDB" id="A0A5Q4VIV2"/>
<dbReference type="OrthoDB" id="9758578at2"/>
<dbReference type="GO" id="GO:0016740">
    <property type="term" value="F:transferase activity"/>
    <property type="evidence" value="ECO:0007669"/>
    <property type="project" value="UniProtKB-KW"/>
</dbReference>
<dbReference type="Gene3D" id="1.50.10.10">
    <property type="match status" value="1"/>
</dbReference>
<dbReference type="SUPFAM" id="SSF48208">
    <property type="entry name" value="Six-hairpin glycosidases"/>
    <property type="match status" value="1"/>
</dbReference>
<proteinExistence type="predicted"/>
<dbReference type="Proteomes" id="UP000321899">
    <property type="component" value="Unassembled WGS sequence"/>
</dbReference>